<dbReference type="PANTHER" id="PTHR31342:SF35">
    <property type="entry name" value="PROTEIN CHUP1, CHLOROPLASTIC-LIKE"/>
    <property type="match status" value="1"/>
</dbReference>
<evidence type="ECO:0000313" key="4">
    <source>
        <dbReference type="Proteomes" id="UP000265520"/>
    </source>
</evidence>
<feature type="coiled-coil region" evidence="2">
    <location>
        <begin position="61"/>
        <end position="244"/>
    </location>
</feature>
<keyword evidence="4" id="KW-1185">Reference proteome</keyword>
<dbReference type="InterPro" id="IPR040265">
    <property type="entry name" value="CHUP1/IPGA1-like"/>
</dbReference>
<feature type="non-terminal residue" evidence="3">
    <location>
        <position position="1"/>
    </location>
</feature>
<dbReference type="PANTHER" id="PTHR31342">
    <property type="entry name" value="PROTEIN CHUP1, CHLOROPLASTIC"/>
    <property type="match status" value="1"/>
</dbReference>
<evidence type="ECO:0000313" key="3">
    <source>
        <dbReference type="EMBL" id="MCH87395.1"/>
    </source>
</evidence>
<evidence type="ECO:0000256" key="2">
    <source>
        <dbReference type="SAM" id="Coils"/>
    </source>
</evidence>
<dbReference type="GO" id="GO:0072699">
    <property type="term" value="P:protein localization to cortical microtubule cytoskeleton"/>
    <property type="evidence" value="ECO:0007669"/>
    <property type="project" value="TreeGrafter"/>
</dbReference>
<keyword evidence="1 2" id="KW-0175">Coiled coil</keyword>
<dbReference type="AlphaFoldDB" id="A0A392MJY2"/>
<dbReference type="Proteomes" id="UP000265520">
    <property type="component" value="Unassembled WGS sequence"/>
</dbReference>
<dbReference type="GO" id="GO:0055028">
    <property type="term" value="C:cortical microtubule"/>
    <property type="evidence" value="ECO:0007669"/>
    <property type="project" value="TreeGrafter"/>
</dbReference>
<name>A0A392MJY2_9FABA</name>
<proteinExistence type="predicted"/>
<sequence>REEEEQEEEVKLISSIINLANDFDDEILSEFESLLSEQIDFPLLADKTNEAKKDGDKETETAKTGCELERLRNVVEELEEREVKLESELLEYYGLKEQVPDIEELQRQLRIKTVEIDMLHMTIKSLEEENTKLQEELTCGASANRELEAARNKIEELQRQIRIAANQTKGQLLLLKQKVSGLQTKEEEAAKKYAEIEKKLKHVNDLEVEVVELKRRNKELQHEKRELTVKLNAAESRIEEHSSMTEVRVL</sequence>
<gene>
    <name evidence="3" type="ORF">A2U01_0008264</name>
</gene>
<accession>A0A392MJY2</accession>
<comment type="caution">
    <text evidence="3">The sequence shown here is derived from an EMBL/GenBank/DDBJ whole genome shotgun (WGS) entry which is preliminary data.</text>
</comment>
<dbReference type="EMBL" id="LXQA010012118">
    <property type="protein sequence ID" value="MCH87395.1"/>
    <property type="molecule type" value="Genomic_DNA"/>
</dbReference>
<organism evidence="3 4">
    <name type="scientific">Trifolium medium</name>
    <dbReference type="NCBI Taxonomy" id="97028"/>
    <lineage>
        <taxon>Eukaryota</taxon>
        <taxon>Viridiplantae</taxon>
        <taxon>Streptophyta</taxon>
        <taxon>Embryophyta</taxon>
        <taxon>Tracheophyta</taxon>
        <taxon>Spermatophyta</taxon>
        <taxon>Magnoliopsida</taxon>
        <taxon>eudicotyledons</taxon>
        <taxon>Gunneridae</taxon>
        <taxon>Pentapetalae</taxon>
        <taxon>rosids</taxon>
        <taxon>fabids</taxon>
        <taxon>Fabales</taxon>
        <taxon>Fabaceae</taxon>
        <taxon>Papilionoideae</taxon>
        <taxon>50 kb inversion clade</taxon>
        <taxon>NPAAA clade</taxon>
        <taxon>Hologalegina</taxon>
        <taxon>IRL clade</taxon>
        <taxon>Trifolieae</taxon>
        <taxon>Trifolium</taxon>
    </lineage>
</organism>
<evidence type="ECO:0000256" key="1">
    <source>
        <dbReference type="ARBA" id="ARBA00023054"/>
    </source>
</evidence>
<protein>
    <submittedName>
        <fullName evidence="3">Protein CHUP1 chloroplastic-like</fullName>
    </submittedName>
</protein>
<reference evidence="3 4" key="1">
    <citation type="journal article" date="2018" name="Front. Plant Sci.">
        <title>Red Clover (Trifolium pratense) and Zigzag Clover (T. medium) - A Picture of Genomic Similarities and Differences.</title>
        <authorList>
            <person name="Dluhosova J."/>
            <person name="Istvanek J."/>
            <person name="Nedelnik J."/>
            <person name="Repkova J."/>
        </authorList>
    </citation>
    <scope>NUCLEOTIDE SEQUENCE [LARGE SCALE GENOMIC DNA]</scope>
    <source>
        <strain evidence="4">cv. 10/8</strain>
        <tissue evidence="3">Leaf</tissue>
    </source>
</reference>